<dbReference type="GO" id="GO:0015074">
    <property type="term" value="P:DNA integration"/>
    <property type="evidence" value="ECO:0007669"/>
    <property type="project" value="InterPro"/>
</dbReference>
<name>A0AB34DB66_BACCE</name>
<dbReference type="GO" id="GO:0003677">
    <property type="term" value="F:DNA binding"/>
    <property type="evidence" value="ECO:0007669"/>
    <property type="project" value="UniProtKB-KW"/>
</dbReference>
<dbReference type="InterPro" id="IPR010998">
    <property type="entry name" value="Integrase_recombinase_N"/>
</dbReference>
<evidence type="ECO:0000256" key="2">
    <source>
        <dbReference type="ARBA" id="ARBA00023125"/>
    </source>
</evidence>
<sequence length="371" mass="43856">MRVEEIITIDNRTRYVLVDKKGNLVAPVNKFLKFKDNSNSARGTLRSYAYGLCLYFKFLEQKQLPYYDVGIDDFAEYIRWLQNPYQELKVITMTPKSKYKIRKARTINQYINKVYNFYEYIMRHEDYTLTLSERLKKQISGNISGYKSFLYHIKNNRASMKRILKVPEPKERLKILTKDEVETLINACNNIRDKFLLLLLYETGMRIGEALSLHLSDIVPAMKKLYIQDRGELINGAEIKTVCSPRILDIPENLANLYRTYIFDIHTEEVDTDFIFIKLTGSNKFKPLDYLSTQKIFNRLEERTGIPVTAHMFRHTNLTELWRTGEMRPETLKERAGHAHIQTTMQMYVHPSEEDIRQDWENAMTKKTTVE</sequence>
<dbReference type="Gene3D" id="1.10.150.130">
    <property type="match status" value="1"/>
</dbReference>
<dbReference type="InterPro" id="IPR050090">
    <property type="entry name" value="Tyrosine_recombinase_XerCD"/>
</dbReference>
<dbReference type="PROSITE" id="PS51898">
    <property type="entry name" value="TYR_RECOMBINASE"/>
    <property type="match status" value="1"/>
</dbReference>
<evidence type="ECO:0000256" key="3">
    <source>
        <dbReference type="ARBA" id="ARBA00023172"/>
    </source>
</evidence>
<dbReference type="SUPFAM" id="SSF56349">
    <property type="entry name" value="DNA breaking-rejoining enzymes"/>
    <property type="match status" value="1"/>
</dbReference>
<keyword evidence="2" id="KW-0238">DNA-binding</keyword>
<feature type="domain" description="Tyr recombinase" evidence="4">
    <location>
        <begin position="171"/>
        <end position="361"/>
    </location>
</feature>
<gene>
    <name evidence="5" type="ORF">F8158_05585</name>
</gene>
<dbReference type="RefSeq" id="WP_151639590.1">
    <property type="nucleotide sequence ID" value="NZ_WBPB01000010.1"/>
</dbReference>
<dbReference type="GO" id="GO:0006310">
    <property type="term" value="P:DNA recombination"/>
    <property type="evidence" value="ECO:0007669"/>
    <property type="project" value="UniProtKB-KW"/>
</dbReference>
<accession>A0AB34DB66</accession>
<dbReference type="InterPro" id="IPR013762">
    <property type="entry name" value="Integrase-like_cat_sf"/>
</dbReference>
<evidence type="ECO:0000313" key="6">
    <source>
        <dbReference type="Proteomes" id="UP000477920"/>
    </source>
</evidence>
<dbReference type="Pfam" id="PF00589">
    <property type="entry name" value="Phage_integrase"/>
    <property type="match status" value="1"/>
</dbReference>
<dbReference type="AlphaFoldDB" id="A0AB34DB66"/>
<dbReference type="Gene3D" id="1.10.443.10">
    <property type="entry name" value="Intergrase catalytic core"/>
    <property type="match status" value="1"/>
</dbReference>
<dbReference type="EMBL" id="WBPB01000010">
    <property type="protein sequence ID" value="KAB2501029.1"/>
    <property type="molecule type" value="Genomic_DNA"/>
</dbReference>
<keyword evidence="3" id="KW-0233">DNA recombination</keyword>
<dbReference type="InterPro" id="IPR011010">
    <property type="entry name" value="DNA_brk_join_enz"/>
</dbReference>
<organism evidence="5 6">
    <name type="scientific">Bacillus cereus</name>
    <dbReference type="NCBI Taxonomy" id="1396"/>
    <lineage>
        <taxon>Bacteria</taxon>
        <taxon>Bacillati</taxon>
        <taxon>Bacillota</taxon>
        <taxon>Bacilli</taxon>
        <taxon>Bacillales</taxon>
        <taxon>Bacillaceae</taxon>
        <taxon>Bacillus</taxon>
        <taxon>Bacillus cereus group</taxon>
    </lineage>
</organism>
<evidence type="ECO:0000259" key="4">
    <source>
        <dbReference type="PROSITE" id="PS51898"/>
    </source>
</evidence>
<dbReference type="InterPro" id="IPR002104">
    <property type="entry name" value="Integrase_catalytic"/>
</dbReference>
<protein>
    <submittedName>
        <fullName evidence="5">Tyrosine-type recombinase/integrase</fullName>
    </submittedName>
</protein>
<dbReference type="PANTHER" id="PTHR30349">
    <property type="entry name" value="PHAGE INTEGRASE-RELATED"/>
    <property type="match status" value="1"/>
</dbReference>
<dbReference type="PANTHER" id="PTHR30349:SF41">
    <property type="entry name" value="INTEGRASE_RECOMBINASE PROTEIN MJ0367-RELATED"/>
    <property type="match status" value="1"/>
</dbReference>
<comment type="similarity">
    <text evidence="1">Belongs to the 'phage' integrase family.</text>
</comment>
<evidence type="ECO:0000256" key="1">
    <source>
        <dbReference type="ARBA" id="ARBA00008857"/>
    </source>
</evidence>
<dbReference type="Proteomes" id="UP000477920">
    <property type="component" value="Unassembled WGS sequence"/>
</dbReference>
<proteinExistence type="inferred from homology"/>
<comment type="caution">
    <text evidence="5">The sequence shown here is derived from an EMBL/GenBank/DDBJ whole genome shotgun (WGS) entry which is preliminary data.</text>
</comment>
<evidence type="ECO:0000313" key="5">
    <source>
        <dbReference type="EMBL" id="KAB2501029.1"/>
    </source>
</evidence>
<reference evidence="5 6" key="1">
    <citation type="submission" date="2019-10" db="EMBL/GenBank/DDBJ databases">
        <title>Bacillus from the desert of Cuatro Cinegas, Coahuila.</title>
        <authorList>
            <person name="Olmedo-Alvarez G."/>
            <person name="Saldana S."/>
            <person name="Barcelo D."/>
        </authorList>
    </citation>
    <scope>NUCLEOTIDE SEQUENCE [LARGE SCALE GENOMIC DNA]</scope>
    <source>
        <strain evidence="5 6">CH101a_3T</strain>
    </source>
</reference>